<dbReference type="OrthoDB" id="150725at2"/>
<dbReference type="PANTHER" id="PTHR37461:SF1">
    <property type="entry name" value="ANTI-SIGMA-K FACTOR RSKA"/>
    <property type="match status" value="1"/>
</dbReference>
<evidence type="ECO:0000313" key="13">
    <source>
        <dbReference type="EMBL" id="TCP27079.1"/>
    </source>
</evidence>
<reference evidence="13 14" key="1">
    <citation type="submission" date="2019-03" db="EMBL/GenBank/DDBJ databases">
        <title>Genomic Encyclopedia of Type Strains, Phase IV (KMG-IV): sequencing the most valuable type-strain genomes for metagenomic binning, comparative biology and taxonomic classification.</title>
        <authorList>
            <person name="Goeker M."/>
        </authorList>
    </citation>
    <scope>NUCLEOTIDE SEQUENCE [LARGE SCALE GENOMIC DNA]</scope>
    <source>
        <strain evidence="13 14">DSM 19377</strain>
    </source>
</reference>
<comment type="similarity">
    <text evidence="7">Belongs to the zinc-associated anti-sigma factor (ZAS) superfamily. Anti-sigma-W factor family.</text>
</comment>
<protein>
    <recommendedName>
        <fullName evidence="8">Anti-sigma-W factor RsiW</fullName>
    </recommendedName>
    <alternativeName>
        <fullName evidence="10">Regulator of SigK</fullName>
    </alternativeName>
    <alternativeName>
        <fullName evidence="9">Sigma-K anti-sigma factor RskA</fullName>
    </alternativeName>
</protein>
<evidence type="ECO:0000256" key="6">
    <source>
        <dbReference type="ARBA" id="ARBA00023136"/>
    </source>
</evidence>
<dbReference type="RefSeq" id="WP_132746556.1">
    <property type="nucleotide sequence ID" value="NZ_SLXK01000018.1"/>
</dbReference>
<evidence type="ECO:0000256" key="10">
    <source>
        <dbReference type="ARBA" id="ARBA00030803"/>
    </source>
</evidence>
<evidence type="ECO:0000256" key="1">
    <source>
        <dbReference type="ARBA" id="ARBA00004167"/>
    </source>
</evidence>
<keyword evidence="14" id="KW-1185">Reference proteome</keyword>
<dbReference type="InterPro" id="IPR041916">
    <property type="entry name" value="Anti_sigma_zinc_sf"/>
</dbReference>
<proteinExistence type="inferred from homology"/>
<dbReference type="InterPro" id="IPR051474">
    <property type="entry name" value="Anti-sigma-K/W_factor"/>
</dbReference>
<accession>A0A4R2NXW1</accession>
<dbReference type="Pfam" id="PF13490">
    <property type="entry name" value="zf-HC2"/>
    <property type="match status" value="1"/>
</dbReference>
<keyword evidence="6" id="KW-0472">Membrane</keyword>
<keyword evidence="3" id="KW-1003">Cell membrane</keyword>
<dbReference type="Proteomes" id="UP000295416">
    <property type="component" value="Unassembled WGS sequence"/>
</dbReference>
<feature type="domain" description="Putative zinc-finger" evidence="12">
    <location>
        <begin position="8"/>
        <end position="36"/>
    </location>
</feature>
<dbReference type="EMBL" id="SLXK01000018">
    <property type="protein sequence ID" value="TCP27079.1"/>
    <property type="molecule type" value="Genomic_DNA"/>
</dbReference>
<evidence type="ECO:0000256" key="3">
    <source>
        <dbReference type="ARBA" id="ARBA00022475"/>
    </source>
</evidence>
<dbReference type="Gene3D" id="1.10.10.1320">
    <property type="entry name" value="Anti-sigma factor, zinc-finger domain"/>
    <property type="match status" value="1"/>
</dbReference>
<evidence type="ECO:0000313" key="14">
    <source>
        <dbReference type="Proteomes" id="UP000295416"/>
    </source>
</evidence>
<evidence type="ECO:0000256" key="2">
    <source>
        <dbReference type="ARBA" id="ARBA00004236"/>
    </source>
</evidence>
<evidence type="ECO:0000256" key="5">
    <source>
        <dbReference type="ARBA" id="ARBA00022989"/>
    </source>
</evidence>
<dbReference type="AlphaFoldDB" id="A0A4R2NXW1"/>
<evidence type="ECO:0000256" key="4">
    <source>
        <dbReference type="ARBA" id="ARBA00022692"/>
    </source>
</evidence>
<dbReference type="InterPro" id="IPR027383">
    <property type="entry name" value="Znf_put"/>
</dbReference>
<dbReference type="GO" id="GO:0005886">
    <property type="term" value="C:plasma membrane"/>
    <property type="evidence" value="ECO:0007669"/>
    <property type="project" value="UniProtKB-SubCell"/>
</dbReference>
<keyword evidence="4" id="KW-0812">Transmembrane</keyword>
<evidence type="ECO:0000256" key="7">
    <source>
        <dbReference type="ARBA" id="ARBA00024353"/>
    </source>
</evidence>
<dbReference type="Pfam" id="PF10099">
    <property type="entry name" value="RskA_C"/>
    <property type="match status" value="1"/>
</dbReference>
<evidence type="ECO:0000256" key="9">
    <source>
        <dbReference type="ARBA" id="ARBA00029829"/>
    </source>
</evidence>
<organism evidence="13 14">
    <name type="scientific">Scopulibacillus darangshiensis</name>
    <dbReference type="NCBI Taxonomy" id="442528"/>
    <lineage>
        <taxon>Bacteria</taxon>
        <taxon>Bacillati</taxon>
        <taxon>Bacillota</taxon>
        <taxon>Bacilli</taxon>
        <taxon>Bacillales</taxon>
        <taxon>Sporolactobacillaceae</taxon>
        <taxon>Scopulibacillus</taxon>
    </lineage>
</organism>
<dbReference type="GO" id="GO:0016989">
    <property type="term" value="F:sigma factor antagonist activity"/>
    <property type="evidence" value="ECO:0007669"/>
    <property type="project" value="TreeGrafter"/>
</dbReference>
<keyword evidence="5" id="KW-1133">Transmembrane helix</keyword>
<comment type="caution">
    <text evidence="13">The sequence shown here is derived from an EMBL/GenBank/DDBJ whole genome shotgun (WGS) entry which is preliminary data.</text>
</comment>
<dbReference type="InterPro" id="IPR018764">
    <property type="entry name" value="RskA_C"/>
</dbReference>
<sequence length="255" mass="28271">MSSEKCSLLIDYFNGALRREDKEAFERHLETCYSCQDELEELEILTADLPYLSESVTPPDNMKKRILSNVTGTVPEKETAQPRVTEQKKQLDIGRIPRKRKNGVNPWTIGLAACLALSLIGNIYTVSENAFQNNANQPSNQKVAKVLFNIPLGATQSDAQKMRASAAMVKSNKDVTLFIQAQDLKPTKGNQVYQVWLINDGKPVPAGSFKPNQNGSGTVSYNMKQGKQWDAVAISLESAPNHKQPKGTIYMQGKL</sequence>
<name>A0A4R2NXW1_9BACL</name>
<evidence type="ECO:0000259" key="11">
    <source>
        <dbReference type="Pfam" id="PF10099"/>
    </source>
</evidence>
<dbReference type="PANTHER" id="PTHR37461">
    <property type="entry name" value="ANTI-SIGMA-K FACTOR RSKA"/>
    <property type="match status" value="1"/>
</dbReference>
<comment type="subcellular location">
    <subcellularLocation>
        <location evidence="2">Cell membrane</location>
    </subcellularLocation>
    <subcellularLocation>
        <location evidence="1">Membrane</location>
        <topology evidence="1">Single-pass membrane protein</topology>
    </subcellularLocation>
</comment>
<feature type="domain" description="Anti-sigma K factor RskA C-terminal" evidence="11">
    <location>
        <begin position="110"/>
        <end position="248"/>
    </location>
</feature>
<dbReference type="GO" id="GO:0006417">
    <property type="term" value="P:regulation of translation"/>
    <property type="evidence" value="ECO:0007669"/>
    <property type="project" value="TreeGrafter"/>
</dbReference>
<evidence type="ECO:0000259" key="12">
    <source>
        <dbReference type="Pfam" id="PF13490"/>
    </source>
</evidence>
<gene>
    <name evidence="13" type="ORF">EV207_11857</name>
</gene>
<evidence type="ECO:0000256" key="8">
    <source>
        <dbReference type="ARBA" id="ARBA00024438"/>
    </source>
</evidence>